<name>A0A4Y9Z8J4_9AGAM</name>
<dbReference type="Pfam" id="PF12937">
    <property type="entry name" value="F-box-like"/>
    <property type="match status" value="1"/>
</dbReference>
<dbReference type="Proteomes" id="UP000298327">
    <property type="component" value="Unassembled WGS sequence"/>
</dbReference>
<evidence type="ECO:0000259" key="1">
    <source>
        <dbReference type="Pfam" id="PF12937"/>
    </source>
</evidence>
<accession>A0A4Y9Z8J4</accession>
<protein>
    <recommendedName>
        <fullName evidence="1">F-box domain-containing protein</fullName>
    </recommendedName>
</protein>
<dbReference type="AlphaFoldDB" id="A0A4Y9Z8J4"/>
<gene>
    <name evidence="2" type="ORF">EVG20_g2569</name>
</gene>
<evidence type="ECO:0000313" key="2">
    <source>
        <dbReference type="EMBL" id="TFY70440.1"/>
    </source>
</evidence>
<dbReference type="EMBL" id="SEOQ01000101">
    <property type="protein sequence ID" value="TFY70440.1"/>
    <property type="molecule type" value="Genomic_DNA"/>
</dbReference>
<keyword evidence="3" id="KW-1185">Reference proteome</keyword>
<proteinExistence type="predicted"/>
<feature type="domain" description="F-box" evidence="1">
    <location>
        <begin position="66"/>
        <end position="135"/>
    </location>
</feature>
<dbReference type="InterPro" id="IPR001810">
    <property type="entry name" value="F-box_dom"/>
</dbReference>
<dbReference type="OrthoDB" id="2884925at2759"/>
<reference evidence="2 3" key="1">
    <citation type="submission" date="2019-02" db="EMBL/GenBank/DDBJ databases">
        <title>Genome sequencing of the rare red list fungi Dentipellis fragilis.</title>
        <authorList>
            <person name="Buettner E."/>
            <person name="Kellner H."/>
        </authorList>
    </citation>
    <scope>NUCLEOTIDE SEQUENCE [LARGE SCALE GENOMIC DNA]</scope>
    <source>
        <strain evidence="2 3">DSM 105465</strain>
    </source>
</reference>
<evidence type="ECO:0000313" key="3">
    <source>
        <dbReference type="Proteomes" id="UP000298327"/>
    </source>
</evidence>
<sequence length="572" mass="64473">MRLALVAPRPLTLLAPARPVLNNVLLLKFADRSTEEERSRLHHELDLAIKLKSDLRARINALNTVCRLPAEVLVKIFRYLPELEYSYTRYKEVEGKQVVIPRALNLGWILVTHVCKYWRRVALEKSGLWTRICFSLGSEWAAQMMERSKTAPLTIADSYETRKFHPHVGRLTSSHLSHTRKLHFYLPLETLTQLLSSLVDAAPILHKLCLLARSGSVVMVSKTFLDQHSPNLREMTLRNVSIPLTSSLFRKLEHLEMEFSVGFRHGQTIRDPPCAPTLPGLLDMLRTMLGMKVLKLSQSAIPAAATATPGLNSVSLPSLVSILLAGWPADMAALLTHVELPRVASFSLGDIHGADTGDYQALFSALSTHLSRSGGQGPLAMTGLKIRDQVIKMAISGHRGVDMPNNFYETAENVFTIEFHAIYGRMEKAIPAFLTTLPLQDLVSLKFVGMRCYPVGGHWRDALHCLPNIRFLEVYTQELDAILEFLREGTEEAAIFPHLEMLSIRFVYFSTSKEEKQRRTRRLLSAVLRMRWLHGHPLQKLELRGDGPDSIDADWLARLRRLVAEVVVEALS</sequence>
<organism evidence="2 3">
    <name type="scientific">Dentipellis fragilis</name>
    <dbReference type="NCBI Taxonomy" id="205917"/>
    <lineage>
        <taxon>Eukaryota</taxon>
        <taxon>Fungi</taxon>
        <taxon>Dikarya</taxon>
        <taxon>Basidiomycota</taxon>
        <taxon>Agaricomycotina</taxon>
        <taxon>Agaricomycetes</taxon>
        <taxon>Russulales</taxon>
        <taxon>Hericiaceae</taxon>
        <taxon>Dentipellis</taxon>
    </lineage>
</organism>
<dbReference type="Gene3D" id="1.20.1280.50">
    <property type="match status" value="1"/>
</dbReference>
<comment type="caution">
    <text evidence="2">The sequence shown here is derived from an EMBL/GenBank/DDBJ whole genome shotgun (WGS) entry which is preliminary data.</text>
</comment>